<dbReference type="AlphaFoldDB" id="A0A3Q7FR50"/>
<organism evidence="1">
    <name type="scientific">Solanum lycopersicum</name>
    <name type="common">Tomato</name>
    <name type="synonym">Lycopersicon esculentum</name>
    <dbReference type="NCBI Taxonomy" id="4081"/>
    <lineage>
        <taxon>Eukaryota</taxon>
        <taxon>Viridiplantae</taxon>
        <taxon>Streptophyta</taxon>
        <taxon>Embryophyta</taxon>
        <taxon>Tracheophyta</taxon>
        <taxon>Spermatophyta</taxon>
        <taxon>Magnoliopsida</taxon>
        <taxon>eudicotyledons</taxon>
        <taxon>Gunneridae</taxon>
        <taxon>Pentapetalae</taxon>
        <taxon>asterids</taxon>
        <taxon>lamiids</taxon>
        <taxon>Solanales</taxon>
        <taxon>Solanaceae</taxon>
        <taxon>Solanoideae</taxon>
        <taxon>Solaneae</taxon>
        <taxon>Solanum</taxon>
        <taxon>Solanum subgen. Lycopersicon</taxon>
    </lineage>
</organism>
<name>A0A3Q7FR50_SOLLC</name>
<reference evidence="1" key="1">
    <citation type="journal article" date="2012" name="Nature">
        <title>The tomato genome sequence provides insights into fleshy fruit evolution.</title>
        <authorList>
            <consortium name="Tomato Genome Consortium"/>
        </authorList>
    </citation>
    <scope>NUCLEOTIDE SEQUENCE [LARGE SCALE GENOMIC DNA]</scope>
    <source>
        <strain evidence="1">cv. Heinz 1706</strain>
    </source>
</reference>
<dbReference type="STRING" id="4081.A0A3Q7FR50"/>
<reference evidence="1" key="2">
    <citation type="submission" date="2019-01" db="UniProtKB">
        <authorList>
            <consortium name="EnsemblPlants"/>
        </authorList>
    </citation>
    <scope>IDENTIFICATION</scope>
    <source>
        <strain evidence="1">cv. Heinz 1706</strain>
    </source>
</reference>
<dbReference type="InParanoid" id="A0A3Q7FR50"/>
<proteinExistence type="predicted"/>
<keyword evidence="2" id="KW-1185">Reference proteome</keyword>
<dbReference type="Gramene" id="Solyc03g115845.1.1">
    <property type="protein sequence ID" value="Solyc03g115845.1.1"/>
    <property type="gene ID" value="Solyc03g115845.1"/>
</dbReference>
<evidence type="ECO:0000313" key="2">
    <source>
        <dbReference type="Proteomes" id="UP000004994"/>
    </source>
</evidence>
<protein>
    <submittedName>
        <fullName evidence="1">Uncharacterized protein</fullName>
    </submittedName>
</protein>
<accession>A0A3Q7FR50</accession>
<evidence type="ECO:0000313" key="1">
    <source>
        <dbReference type="EnsemblPlants" id="Solyc03g115845.1.1"/>
    </source>
</evidence>
<sequence length="99" mass="11111">MDNTKNVGVQWASEGIKIDSTKIELGFASLTGIPALVAFPPGCRSLRCMSSLLMILHYLVRYDGELSVDSVTDWVAMSILSLPRIRYYSKESMVKYVIY</sequence>
<dbReference type="Proteomes" id="UP000004994">
    <property type="component" value="Chromosome 3"/>
</dbReference>
<dbReference type="EnsemblPlants" id="Solyc03g115845.1.1">
    <property type="protein sequence ID" value="Solyc03g115845.1.1"/>
    <property type="gene ID" value="Solyc03g115845.1"/>
</dbReference>